<dbReference type="RefSeq" id="WP_152380315.1">
    <property type="nucleotide sequence ID" value="NZ_CP045298.1"/>
</dbReference>
<evidence type="ECO:0000313" key="2">
    <source>
        <dbReference type="Proteomes" id="UP001242811"/>
    </source>
</evidence>
<reference evidence="1 2" key="1">
    <citation type="submission" date="2023-07" db="EMBL/GenBank/DDBJ databases">
        <title>Genomic Encyclopedia of Type Strains, Phase IV (KMG-IV): sequencing the most valuable type-strain genomes for metagenomic binning, comparative biology and taxonomic classification.</title>
        <authorList>
            <person name="Goeker M."/>
        </authorList>
    </citation>
    <scope>NUCLEOTIDE SEQUENCE [LARGE SCALE GENOMIC DNA]</scope>
    <source>
        <strain evidence="1 2">DSM 14914</strain>
    </source>
</reference>
<gene>
    <name evidence="1" type="ORF">QOZ95_002712</name>
</gene>
<protein>
    <submittedName>
        <fullName evidence="1">Uncharacterized protein</fullName>
    </submittedName>
</protein>
<evidence type="ECO:0000313" key="1">
    <source>
        <dbReference type="EMBL" id="MDQ0494547.1"/>
    </source>
</evidence>
<comment type="caution">
    <text evidence="1">The sequence shown here is derived from an EMBL/GenBank/DDBJ whole genome shotgun (WGS) entry which is preliminary data.</text>
</comment>
<proteinExistence type="predicted"/>
<dbReference type="EMBL" id="JAUSWA010000014">
    <property type="protein sequence ID" value="MDQ0494547.1"/>
    <property type="molecule type" value="Genomic_DNA"/>
</dbReference>
<keyword evidence="2" id="KW-1185">Reference proteome</keyword>
<organism evidence="1 2">
    <name type="scientific">Paenibacillus brasilensis</name>
    <dbReference type="NCBI Taxonomy" id="128574"/>
    <lineage>
        <taxon>Bacteria</taxon>
        <taxon>Bacillati</taxon>
        <taxon>Bacillota</taxon>
        <taxon>Bacilli</taxon>
        <taxon>Bacillales</taxon>
        <taxon>Paenibacillaceae</taxon>
        <taxon>Paenibacillus</taxon>
    </lineage>
</organism>
<accession>A0ABU0L2H3</accession>
<name>A0ABU0L2H3_9BACL</name>
<dbReference type="Proteomes" id="UP001242811">
    <property type="component" value="Unassembled WGS sequence"/>
</dbReference>
<sequence>MVDIEKVRERKKLRLDILGELYQLWFSGGEISMSGTKRDIYQERNTERHLAFHYLLSMGFIDITPMGGKGMDEVLSISITVKGIEFLESNLEDEQKIDVNICEQ</sequence>